<organism evidence="11 12">
    <name type="scientific">Prauserella rugosa</name>
    <dbReference type="NCBI Taxonomy" id="43354"/>
    <lineage>
        <taxon>Bacteria</taxon>
        <taxon>Bacillati</taxon>
        <taxon>Actinomycetota</taxon>
        <taxon>Actinomycetes</taxon>
        <taxon>Pseudonocardiales</taxon>
        <taxon>Pseudonocardiaceae</taxon>
        <taxon>Prauserella</taxon>
    </lineage>
</organism>
<dbReference type="Pfam" id="PF02537">
    <property type="entry name" value="CRCB"/>
    <property type="match status" value="1"/>
</dbReference>
<comment type="activity regulation">
    <text evidence="10">Na(+) is not transported, but it plays an essential structural role and its presence is essential for fluoride channel function.</text>
</comment>
<dbReference type="GO" id="GO:0140114">
    <property type="term" value="P:cellular detoxification of fluoride"/>
    <property type="evidence" value="ECO:0007669"/>
    <property type="project" value="UniProtKB-UniRule"/>
</dbReference>
<dbReference type="EMBL" id="VLJV01000001">
    <property type="protein sequence ID" value="TWH19107.1"/>
    <property type="molecule type" value="Genomic_DNA"/>
</dbReference>
<keyword evidence="10" id="KW-0479">Metal-binding</keyword>
<dbReference type="OrthoDB" id="4408652at2"/>
<feature type="binding site" evidence="10">
    <location>
        <position position="80"/>
    </location>
    <ligand>
        <name>Na(+)</name>
        <dbReference type="ChEBI" id="CHEBI:29101"/>
        <note>structural</note>
    </ligand>
</feature>
<feature type="binding site" evidence="10">
    <location>
        <position position="77"/>
    </location>
    <ligand>
        <name>Na(+)</name>
        <dbReference type="ChEBI" id="CHEBI:29101"/>
        <note>structural</note>
    </ligand>
</feature>
<comment type="function">
    <text evidence="9 10">Fluoride-specific ion channel. Important for reducing fluoride concentration in the cell, thus reducing its toxicity.</text>
</comment>
<accession>A0A660CB38</accession>
<evidence type="ECO:0000256" key="8">
    <source>
        <dbReference type="ARBA" id="ARBA00035585"/>
    </source>
</evidence>
<gene>
    <name evidence="10" type="primary">fluC</name>
    <name evidence="10" type="synonym">crcB</name>
    <name evidence="11" type="ORF">JD82_00929</name>
</gene>
<keyword evidence="12" id="KW-1185">Reference proteome</keyword>
<feature type="transmembrane region" description="Helical" evidence="10">
    <location>
        <begin position="37"/>
        <end position="57"/>
    </location>
</feature>
<dbReference type="AlphaFoldDB" id="A0A660CB38"/>
<dbReference type="GO" id="GO:0062054">
    <property type="term" value="F:fluoride channel activity"/>
    <property type="evidence" value="ECO:0007669"/>
    <property type="project" value="UniProtKB-UniRule"/>
</dbReference>
<proteinExistence type="inferred from homology"/>
<keyword evidence="10" id="KW-0406">Ion transport</keyword>
<keyword evidence="4 10" id="KW-1133">Transmembrane helix</keyword>
<keyword evidence="6 10" id="KW-0407">Ion channel</keyword>
<evidence type="ECO:0000256" key="7">
    <source>
        <dbReference type="ARBA" id="ARBA00035120"/>
    </source>
</evidence>
<evidence type="ECO:0000256" key="6">
    <source>
        <dbReference type="ARBA" id="ARBA00023303"/>
    </source>
</evidence>
<dbReference type="InterPro" id="IPR003691">
    <property type="entry name" value="FluC"/>
</dbReference>
<keyword evidence="10" id="KW-0813">Transport</keyword>
<feature type="transmembrane region" description="Helical" evidence="10">
    <location>
        <begin position="7"/>
        <end position="25"/>
    </location>
</feature>
<keyword evidence="2 10" id="KW-1003">Cell membrane</keyword>
<dbReference type="PANTHER" id="PTHR28259">
    <property type="entry name" value="FLUORIDE EXPORT PROTEIN 1-RELATED"/>
    <property type="match status" value="1"/>
</dbReference>
<comment type="catalytic activity">
    <reaction evidence="8">
        <text>fluoride(in) = fluoride(out)</text>
        <dbReference type="Rhea" id="RHEA:76159"/>
        <dbReference type="ChEBI" id="CHEBI:17051"/>
    </reaction>
    <physiologicalReaction direction="left-to-right" evidence="8">
        <dbReference type="Rhea" id="RHEA:76160"/>
    </physiologicalReaction>
</comment>
<evidence type="ECO:0000256" key="1">
    <source>
        <dbReference type="ARBA" id="ARBA00004651"/>
    </source>
</evidence>
<dbReference type="GO" id="GO:0046872">
    <property type="term" value="F:metal ion binding"/>
    <property type="evidence" value="ECO:0007669"/>
    <property type="project" value="UniProtKB-KW"/>
</dbReference>
<protein>
    <recommendedName>
        <fullName evidence="10">Fluoride-specific ion channel FluC</fullName>
    </recommendedName>
</protein>
<comment type="similarity">
    <text evidence="7 10">Belongs to the fluoride channel Fluc/FEX (TC 1.A.43) family.</text>
</comment>
<evidence type="ECO:0000256" key="4">
    <source>
        <dbReference type="ARBA" id="ARBA00022989"/>
    </source>
</evidence>
<dbReference type="RefSeq" id="WP_030532559.1">
    <property type="nucleotide sequence ID" value="NZ_JOIJ01000009.1"/>
</dbReference>
<comment type="subcellular location">
    <subcellularLocation>
        <location evidence="1 10">Cell membrane</location>
        <topology evidence="1 10">Multi-pass membrane protein</topology>
    </subcellularLocation>
</comment>
<dbReference type="GO" id="GO:0005886">
    <property type="term" value="C:plasma membrane"/>
    <property type="evidence" value="ECO:0007669"/>
    <property type="project" value="UniProtKB-SubCell"/>
</dbReference>
<feature type="transmembrane region" description="Helical" evidence="10">
    <location>
        <begin position="69"/>
        <end position="87"/>
    </location>
</feature>
<dbReference type="HAMAP" id="MF_00454">
    <property type="entry name" value="FluC"/>
    <property type="match status" value="1"/>
</dbReference>
<dbReference type="Proteomes" id="UP000317303">
    <property type="component" value="Unassembled WGS sequence"/>
</dbReference>
<name>A0A660CB38_9PSEU</name>
<evidence type="ECO:0000313" key="12">
    <source>
        <dbReference type="Proteomes" id="UP000317303"/>
    </source>
</evidence>
<evidence type="ECO:0000313" key="11">
    <source>
        <dbReference type="EMBL" id="TWH19107.1"/>
    </source>
</evidence>
<comment type="caution">
    <text evidence="11">The sequence shown here is derived from an EMBL/GenBank/DDBJ whole genome shotgun (WGS) entry which is preliminary data.</text>
</comment>
<reference evidence="11 12" key="1">
    <citation type="submission" date="2019-07" db="EMBL/GenBank/DDBJ databases">
        <title>R&amp;d 2014.</title>
        <authorList>
            <person name="Klenk H.-P."/>
        </authorList>
    </citation>
    <scope>NUCLEOTIDE SEQUENCE [LARGE SCALE GENOMIC DNA]</scope>
    <source>
        <strain evidence="11 12">DSM 43194</strain>
    </source>
</reference>
<keyword evidence="5 10" id="KW-0472">Membrane</keyword>
<keyword evidence="10" id="KW-0915">Sodium</keyword>
<evidence type="ECO:0000256" key="5">
    <source>
        <dbReference type="ARBA" id="ARBA00023136"/>
    </source>
</evidence>
<evidence type="ECO:0000256" key="9">
    <source>
        <dbReference type="ARBA" id="ARBA00049940"/>
    </source>
</evidence>
<sequence length="134" mass="13337">MTDTHRWDVLAAVAAGGALGSLARYGLGTLLPSPAGVATLIGNVAGCLALGALMAVLTRRPDPPRLLRPFLGVGVLGGFTTFSTYVLDALSTVSDGRLVAGFAYAAGSVLASLLAVVAGIAAVRFAAGRRQGAA</sequence>
<dbReference type="PANTHER" id="PTHR28259:SF1">
    <property type="entry name" value="FLUORIDE EXPORT PROTEIN 1-RELATED"/>
    <property type="match status" value="1"/>
</dbReference>
<evidence type="ECO:0000256" key="2">
    <source>
        <dbReference type="ARBA" id="ARBA00022475"/>
    </source>
</evidence>
<evidence type="ECO:0000256" key="10">
    <source>
        <dbReference type="HAMAP-Rule" id="MF_00454"/>
    </source>
</evidence>
<keyword evidence="3 10" id="KW-0812">Transmembrane</keyword>
<evidence type="ECO:0000256" key="3">
    <source>
        <dbReference type="ARBA" id="ARBA00022692"/>
    </source>
</evidence>
<feature type="transmembrane region" description="Helical" evidence="10">
    <location>
        <begin position="99"/>
        <end position="123"/>
    </location>
</feature>